<evidence type="ECO:0000313" key="1">
    <source>
        <dbReference type="EMBL" id="KAI7936946.1"/>
    </source>
</evidence>
<gene>
    <name evidence="1" type="ORF">MJO28_015845</name>
</gene>
<name>A0ACC0DQ51_9BASI</name>
<reference evidence="2" key="2">
    <citation type="journal article" date="2018" name="Mol. Plant Microbe Interact.">
        <title>Genome sequence resources for the wheat stripe rust pathogen (Puccinia striiformis f. sp. tritici) and the barley stripe rust pathogen (Puccinia striiformis f. sp. hordei).</title>
        <authorList>
            <person name="Xia C."/>
            <person name="Wang M."/>
            <person name="Yin C."/>
            <person name="Cornejo O.E."/>
            <person name="Hulbert S.H."/>
            <person name="Chen X."/>
        </authorList>
    </citation>
    <scope>NUCLEOTIDE SEQUENCE [LARGE SCALE GENOMIC DNA]</scope>
    <source>
        <strain evidence="2">93-210</strain>
    </source>
</reference>
<dbReference type="Proteomes" id="UP001060170">
    <property type="component" value="Chromosome 17"/>
</dbReference>
<keyword evidence="2" id="KW-1185">Reference proteome</keyword>
<comment type="caution">
    <text evidence="1">The sequence shown here is derived from an EMBL/GenBank/DDBJ whole genome shotgun (WGS) entry which is preliminary data.</text>
</comment>
<dbReference type="EMBL" id="CM045881">
    <property type="protein sequence ID" value="KAI7936946.1"/>
    <property type="molecule type" value="Genomic_DNA"/>
</dbReference>
<accession>A0ACC0DQ51</accession>
<sequence>MSVVIDQDSGGFRSGKAMPSVWLIPAPCDGAINRVIGVEHGDQPLRALTFPRKKMAMPRNQSSLSYRPSRSNDVETNDGSDQESVFERLAKDLLPVKDLTPEQRSEMIRNWRADQENVVSLYKDSKELLEIHNEIRNQFEWIQKNNKANRFKDFPSVIDLVEKSQETILIFKQLKMFEMGKIDLHNSNLGMINLLLRPTSKSQPYHDYEKKIDNLLQDEQHTKTLRMISKGAWQNFALTFVGEVKKLIIDYGQEFKNLESDSDDDDHESFEAIINWKYVFKIIDFLFKHGFINQDNVQEILKEHDMVNQVVYYASTRFEHEIQEDAWVSFTRLTDHWYWPLLSDSFKALDEEGNKIINLRFIFTRLSFFAHQFYKKIPGNIDDHNFHKSFLIEDYTSDQIMREYQEINRQQAYPKRCQDYIKNLINILINTKSISADQDPIKKMLNFYIYKYINFIEVELFPGILKEAIEKELSMESEGLEESFKFICLATEIEELGHMAKTCFKYSNIEDLSVISYHQKYHNRVSQLFPELEKTYSQVCQKYDGSLRWLSDTIHVHCLFQKSVGSFDQLDWQAKKLSELRKLEED</sequence>
<proteinExistence type="predicted"/>
<evidence type="ECO:0000313" key="2">
    <source>
        <dbReference type="Proteomes" id="UP001060170"/>
    </source>
</evidence>
<organism evidence="1 2">
    <name type="scientific">Puccinia striiformis f. sp. tritici</name>
    <dbReference type="NCBI Taxonomy" id="168172"/>
    <lineage>
        <taxon>Eukaryota</taxon>
        <taxon>Fungi</taxon>
        <taxon>Dikarya</taxon>
        <taxon>Basidiomycota</taxon>
        <taxon>Pucciniomycotina</taxon>
        <taxon>Pucciniomycetes</taxon>
        <taxon>Pucciniales</taxon>
        <taxon>Pucciniaceae</taxon>
        <taxon>Puccinia</taxon>
    </lineage>
</organism>
<reference evidence="2" key="1">
    <citation type="journal article" date="2018" name="BMC Genomics">
        <title>Genomic insights into host adaptation between the wheat stripe rust pathogen (Puccinia striiformis f. sp. tritici) and the barley stripe rust pathogen (Puccinia striiformis f. sp. hordei).</title>
        <authorList>
            <person name="Xia C."/>
            <person name="Wang M."/>
            <person name="Yin C."/>
            <person name="Cornejo O.E."/>
            <person name="Hulbert S.H."/>
            <person name="Chen X."/>
        </authorList>
    </citation>
    <scope>NUCLEOTIDE SEQUENCE [LARGE SCALE GENOMIC DNA]</scope>
    <source>
        <strain evidence="2">93-210</strain>
    </source>
</reference>
<reference evidence="1 2" key="3">
    <citation type="journal article" date="2022" name="Microbiol. Spectr.">
        <title>Folding features and dynamics of 3D genome architecture in plant fungal pathogens.</title>
        <authorList>
            <person name="Xia C."/>
        </authorList>
    </citation>
    <scope>NUCLEOTIDE SEQUENCE [LARGE SCALE GENOMIC DNA]</scope>
    <source>
        <strain evidence="1 2">93-210</strain>
    </source>
</reference>
<protein>
    <submittedName>
        <fullName evidence="1">Uncharacterized protein</fullName>
    </submittedName>
</protein>